<dbReference type="AlphaFoldDB" id="A0A397VFL9"/>
<feature type="non-terminal residue" evidence="1">
    <location>
        <position position="1"/>
    </location>
</feature>
<sequence length="150" mass="17039">IQGGVYHAIGSLYPDNEIPKFLQLYIYDTEHETNNRLAIIPKLREDTLEIIKTVLNQFNPFVANFHSIAANNVMDSFYLLIKADHCLDQQIYNAPTASQVVAVWIEGHNSVGSMKRDIVVKSRSRGLQYVSEMSNSYDPMQSISIAFSER</sequence>
<dbReference type="EMBL" id="QKWP01000370">
    <property type="protein sequence ID" value="RIB21270.1"/>
    <property type="molecule type" value="Genomic_DNA"/>
</dbReference>
<gene>
    <name evidence="1" type="ORF">C2G38_1962708</name>
</gene>
<dbReference type="PANTHER" id="PTHR45786:SF74">
    <property type="entry name" value="ATP-DEPENDENT DNA HELICASE"/>
    <property type="match status" value="1"/>
</dbReference>
<organism evidence="1 2">
    <name type="scientific">Gigaspora rosea</name>
    <dbReference type="NCBI Taxonomy" id="44941"/>
    <lineage>
        <taxon>Eukaryota</taxon>
        <taxon>Fungi</taxon>
        <taxon>Fungi incertae sedis</taxon>
        <taxon>Mucoromycota</taxon>
        <taxon>Glomeromycotina</taxon>
        <taxon>Glomeromycetes</taxon>
        <taxon>Diversisporales</taxon>
        <taxon>Gigasporaceae</taxon>
        <taxon>Gigaspora</taxon>
    </lineage>
</organism>
<name>A0A397VFL9_9GLOM</name>
<dbReference type="STRING" id="44941.A0A397VFL9"/>
<evidence type="ECO:0000313" key="2">
    <source>
        <dbReference type="Proteomes" id="UP000266673"/>
    </source>
</evidence>
<comment type="caution">
    <text evidence="1">The sequence shown here is derived from an EMBL/GenBank/DDBJ whole genome shotgun (WGS) entry which is preliminary data.</text>
</comment>
<evidence type="ECO:0000313" key="1">
    <source>
        <dbReference type="EMBL" id="RIB21270.1"/>
    </source>
</evidence>
<dbReference type="PANTHER" id="PTHR45786">
    <property type="entry name" value="DNA BINDING PROTEIN-LIKE"/>
    <property type="match status" value="1"/>
</dbReference>
<proteinExistence type="predicted"/>
<keyword evidence="2" id="KW-1185">Reference proteome</keyword>
<dbReference type="OrthoDB" id="1748060at2759"/>
<protein>
    <submittedName>
        <fullName evidence="1">Uncharacterized protein</fullName>
    </submittedName>
</protein>
<accession>A0A397VFL9</accession>
<reference evidence="1 2" key="1">
    <citation type="submission" date="2018-06" db="EMBL/GenBank/DDBJ databases">
        <title>Comparative genomics reveals the genomic features of Rhizophagus irregularis, R. cerebriforme, R. diaphanum and Gigaspora rosea, and their symbiotic lifestyle signature.</title>
        <authorList>
            <person name="Morin E."/>
            <person name="San Clemente H."/>
            <person name="Chen E.C.H."/>
            <person name="De La Providencia I."/>
            <person name="Hainaut M."/>
            <person name="Kuo A."/>
            <person name="Kohler A."/>
            <person name="Murat C."/>
            <person name="Tang N."/>
            <person name="Roy S."/>
            <person name="Loubradou J."/>
            <person name="Henrissat B."/>
            <person name="Grigoriev I.V."/>
            <person name="Corradi N."/>
            <person name="Roux C."/>
            <person name="Martin F.M."/>
        </authorList>
    </citation>
    <scope>NUCLEOTIDE SEQUENCE [LARGE SCALE GENOMIC DNA]</scope>
    <source>
        <strain evidence="1 2">DAOM 194757</strain>
    </source>
</reference>
<dbReference type="Proteomes" id="UP000266673">
    <property type="component" value="Unassembled WGS sequence"/>
</dbReference>